<keyword evidence="3" id="KW-1185">Reference proteome</keyword>
<organism evidence="2 3">
    <name type="scientific">Labilithrix luteola</name>
    <dbReference type="NCBI Taxonomy" id="1391654"/>
    <lineage>
        <taxon>Bacteria</taxon>
        <taxon>Pseudomonadati</taxon>
        <taxon>Myxococcota</taxon>
        <taxon>Polyangia</taxon>
        <taxon>Polyangiales</taxon>
        <taxon>Labilitrichaceae</taxon>
        <taxon>Labilithrix</taxon>
    </lineage>
</organism>
<evidence type="ECO:0000313" key="2">
    <source>
        <dbReference type="EMBL" id="AKV04194.1"/>
    </source>
</evidence>
<feature type="signal peptide" evidence="1">
    <location>
        <begin position="1"/>
        <end position="19"/>
    </location>
</feature>
<dbReference type="Proteomes" id="UP000064967">
    <property type="component" value="Chromosome"/>
</dbReference>
<dbReference type="RefSeq" id="WP_146654841.1">
    <property type="nucleotide sequence ID" value="NZ_CP012333.1"/>
</dbReference>
<name>A0A0K1QEL1_9BACT</name>
<dbReference type="KEGG" id="llu:AKJ09_10857"/>
<proteinExistence type="predicted"/>
<dbReference type="AlphaFoldDB" id="A0A0K1QEL1"/>
<evidence type="ECO:0008006" key="4">
    <source>
        <dbReference type="Google" id="ProtNLM"/>
    </source>
</evidence>
<evidence type="ECO:0000256" key="1">
    <source>
        <dbReference type="SAM" id="SignalP"/>
    </source>
</evidence>
<evidence type="ECO:0000313" key="3">
    <source>
        <dbReference type="Proteomes" id="UP000064967"/>
    </source>
</evidence>
<reference evidence="2 3" key="1">
    <citation type="submission" date="2015-08" db="EMBL/GenBank/DDBJ databases">
        <authorList>
            <person name="Babu N.S."/>
            <person name="Beckwith C.J."/>
            <person name="Beseler K.G."/>
            <person name="Brison A."/>
            <person name="Carone J.V."/>
            <person name="Caskin T.P."/>
            <person name="Diamond M."/>
            <person name="Durham M.E."/>
            <person name="Foxe J.M."/>
            <person name="Go M."/>
            <person name="Henderson B.A."/>
            <person name="Jones I.B."/>
            <person name="McGettigan J.A."/>
            <person name="Micheletti S.J."/>
            <person name="Nasrallah M.E."/>
            <person name="Ortiz D."/>
            <person name="Piller C.R."/>
            <person name="Privatt S.R."/>
            <person name="Schneider S.L."/>
            <person name="Sharp S."/>
            <person name="Smith T.C."/>
            <person name="Stanton J.D."/>
            <person name="Ullery H.E."/>
            <person name="Wilson R.J."/>
            <person name="Serrano M.G."/>
            <person name="Buck G."/>
            <person name="Lee V."/>
            <person name="Wang Y."/>
            <person name="Carvalho R."/>
            <person name="Voegtly L."/>
            <person name="Shi R."/>
            <person name="Duckworth R."/>
            <person name="Johnson A."/>
            <person name="Loviza R."/>
            <person name="Walstead R."/>
            <person name="Shah Z."/>
            <person name="Kiflezghi M."/>
            <person name="Wade K."/>
            <person name="Ball S.L."/>
            <person name="Bradley K.W."/>
            <person name="Asai D.J."/>
            <person name="Bowman C.A."/>
            <person name="Russell D.A."/>
            <person name="Pope W.H."/>
            <person name="Jacobs-Sera D."/>
            <person name="Hendrix R.W."/>
            <person name="Hatfull G.F."/>
        </authorList>
    </citation>
    <scope>NUCLEOTIDE SEQUENCE [LARGE SCALE GENOMIC DNA]</scope>
    <source>
        <strain evidence="2 3">DSM 27648</strain>
    </source>
</reference>
<protein>
    <recommendedName>
        <fullName evidence="4">Tryptophan synthase alpha chain</fullName>
    </recommendedName>
</protein>
<feature type="chain" id="PRO_5005467084" description="Tryptophan synthase alpha chain" evidence="1">
    <location>
        <begin position="20"/>
        <end position="134"/>
    </location>
</feature>
<keyword evidence="1" id="KW-0732">Signal</keyword>
<accession>A0A0K1QEL1</accession>
<dbReference type="STRING" id="1391654.AKJ09_10857"/>
<sequence length="134" mass="13392">MRAFVVFLSSMFVVTALLASTGGCETMGDSADGGADSGVCGQATCSSTQFCLYRECTTKERCIPSTSCPTGTTPADCDGRPGCLSPTCGPVLQGCREIPTTCGSDVTCACGSVCGSPSACSKVDGRNALCAAAN</sequence>
<dbReference type="PROSITE" id="PS51257">
    <property type="entry name" value="PROKAR_LIPOPROTEIN"/>
    <property type="match status" value="1"/>
</dbReference>
<dbReference type="EMBL" id="CP012333">
    <property type="protein sequence ID" value="AKV04194.1"/>
    <property type="molecule type" value="Genomic_DNA"/>
</dbReference>
<gene>
    <name evidence="2" type="ORF">AKJ09_10857</name>
</gene>